<evidence type="ECO:0000313" key="4">
    <source>
        <dbReference type="EMBL" id="MBK1789172.1"/>
    </source>
</evidence>
<comment type="caution">
    <text evidence="4">The sequence shown here is derived from an EMBL/GenBank/DDBJ whole genome shotgun (WGS) entry which is preliminary data.</text>
</comment>
<dbReference type="AlphaFoldDB" id="A0A934QVS4"/>
<organism evidence="4 5">
    <name type="scientific">Prauserella cavernicola</name>
    <dbReference type="NCBI Taxonomy" id="2800127"/>
    <lineage>
        <taxon>Bacteria</taxon>
        <taxon>Bacillati</taxon>
        <taxon>Actinomycetota</taxon>
        <taxon>Actinomycetes</taxon>
        <taxon>Pseudonocardiales</taxon>
        <taxon>Pseudonocardiaceae</taxon>
        <taxon>Prauserella</taxon>
    </lineage>
</organism>
<dbReference type="PANTHER" id="PTHR42991:SF1">
    <property type="entry name" value="ALDEHYDE DEHYDROGENASE"/>
    <property type="match status" value="1"/>
</dbReference>
<evidence type="ECO:0000256" key="1">
    <source>
        <dbReference type="ARBA" id="ARBA00009986"/>
    </source>
</evidence>
<dbReference type="InterPro" id="IPR016161">
    <property type="entry name" value="Ald_DH/histidinol_DH"/>
</dbReference>
<dbReference type="EMBL" id="JAENJH010000014">
    <property type="protein sequence ID" value="MBK1789172.1"/>
    <property type="molecule type" value="Genomic_DNA"/>
</dbReference>
<keyword evidence="2" id="KW-0560">Oxidoreductase</keyword>
<evidence type="ECO:0000313" key="5">
    <source>
        <dbReference type="Proteomes" id="UP000635245"/>
    </source>
</evidence>
<feature type="domain" description="Aldehyde dehydrogenase" evidence="3">
    <location>
        <begin position="27"/>
        <end position="473"/>
    </location>
</feature>
<dbReference type="RefSeq" id="WP_200325851.1">
    <property type="nucleotide sequence ID" value="NZ_JAENJH010000014.1"/>
</dbReference>
<dbReference type="Gene3D" id="3.40.309.10">
    <property type="entry name" value="Aldehyde Dehydrogenase, Chain A, domain 2"/>
    <property type="match status" value="1"/>
</dbReference>
<sequence length="484" mass="50842">MTVTRPTTRSASAETGVLIDGEWQRTRATFPVRDKFTGEVLAELAQAAPEQVAEAVTVASRASRVPLPPADRERILRRAAELVADRAVDLRETYVAETGFTPADADGEIARTAELFRLCSGEAVRVAGEQVPVEATPGSEHRLAFTIRVPVGVVGAIAPFNAPLSTVVHKVGPAIAAGNAVVLKPAEQTPLSALAVARILLDAGLPAGLLQVVCGPGETTGDALVRDSRIRFFTFTGSTAVGRRIKAASGLARLHLELGSNSASIVAADADLDLVARLVRRAGFRKAGQVCTSVQRLLVDRRVADELAERLSRAVAELRAGDPRDPATDVGPLIDAAEARRAGDWVAEAGGAVVGGAVDGAVLRPALVVDPAPGSRLLEHEAFAPVVALVPVDGPDEAARIVDEGPYGLQTGVFTRDLDRAFHLARTLRVGGVIVNDTSSYHADLMPYGGVKDSGLGVEGPRYAVQDMTDPKIIVLNLRRPEDS</sequence>
<protein>
    <submittedName>
        <fullName evidence="4">Aldehyde dehydrogenase family protein</fullName>
    </submittedName>
</protein>
<dbReference type="Gene3D" id="3.40.605.10">
    <property type="entry name" value="Aldehyde Dehydrogenase, Chain A, domain 1"/>
    <property type="match status" value="1"/>
</dbReference>
<dbReference type="PANTHER" id="PTHR42991">
    <property type="entry name" value="ALDEHYDE DEHYDROGENASE"/>
    <property type="match status" value="1"/>
</dbReference>
<dbReference type="Pfam" id="PF00171">
    <property type="entry name" value="Aldedh"/>
    <property type="match status" value="1"/>
</dbReference>
<comment type="similarity">
    <text evidence="1">Belongs to the aldehyde dehydrogenase family.</text>
</comment>
<evidence type="ECO:0000259" key="3">
    <source>
        <dbReference type="Pfam" id="PF00171"/>
    </source>
</evidence>
<dbReference type="GO" id="GO:0008911">
    <property type="term" value="F:lactaldehyde dehydrogenase (NAD+) activity"/>
    <property type="evidence" value="ECO:0007669"/>
    <property type="project" value="TreeGrafter"/>
</dbReference>
<proteinExistence type="inferred from homology"/>
<dbReference type="InterPro" id="IPR016163">
    <property type="entry name" value="Ald_DH_C"/>
</dbReference>
<dbReference type="FunFam" id="3.40.605.10:FF:000007">
    <property type="entry name" value="NAD/NADP-dependent betaine aldehyde dehydrogenase"/>
    <property type="match status" value="1"/>
</dbReference>
<keyword evidence="5" id="KW-1185">Reference proteome</keyword>
<dbReference type="InterPro" id="IPR016162">
    <property type="entry name" value="Ald_DH_N"/>
</dbReference>
<dbReference type="Proteomes" id="UP000635245">
    <property type="component" value="Unassembled WGS sequence"/>
</dbReference>
<dbReference type="InterPro" id="IPR015590">
    <property type="entry name" value="Aldehyde_DH_dom"/>
</dbReference>
<evidence type="ECO:0000256" key="2">
    <source>
        <dbReference type="ARBA" id="ARBA00023002"/>
    </source>
</evidence>
<dbReference type="SUPFAM" id="SSF53720">
    <property type="entry name" value="ALDH-like"/>
    <property type="match status" value="1"/>
</dbReference>
<accession>A0A934QVS4</accession>
<name>A0A934QVS4_9PSEU</name>
<dbReference type="InterPro" id="IPR051020">
    <property type="entry name" value="ALDH-related_metabolic_enz"/>
</dbReference>
<gene>
    <name evidence="4" type="ORF">JHE00_32980</name>
</gene>
<reference evidence="4" key="1">
    <citation type="submission" date="2020-12" db="EMBL/GenBank/DDBJ databases">
        <title>Prauserella sp. ASG 168, a novel actinomycete isolated from cave rock.</title>
        <authorList>
            <person name="Suriyachadkun C."/>
        </authorList>
    </citation>
    <scope>NUCLEOTIDE SEQUENCE</scope>
    <source>
        <strain evidence="4">ASG 168</strain>
    </source>
</reference>